<dbReference type="NCBIfam" id="NF035944">
    <property type="entry name" value="PEPxxWA-CTERM"/>
    <property type="match status" value="1"/>
</dbReference>
<name>A0A974NY41_9SPHN</name>
<dbReference type="AlphaFoldDB" id="A0A974NY41"/>
<proteinExistence type="predicted"/>
<evidence type="ECO:0000313" key="4">
    <source>
        <dbReference type="Proteomes" id="UP000595894"/>
    </source>
</evidence>
<dbReference type="NCBIfam" id="TIGR02595">
    <property type="entry name" value="PEP_CTERM"/>
    <property type="match status" value="1"/>
</dbReference>
<dbReference type="Proteomes" id="UP000595894">
    <property type="component" value="Chromosome"/>
</dbReference>
<reference evidence="4" key="1">
    <citation type="submission" date="2020-09" db="EMBL/GenBank/DDBJ databases">
        <title>Sphingomonas sp., a new species isolated from pork steak.</title>
        <authorList>
            <person name="Heidler von Heilborn D."/>
        </authorList>
    </citation>
    <scope>NUCLEOTIDE SEQUENCE [LARGE SCALE GENOMIC DNA]</scope>
</reference>
<evidence type="ECO:0000259" key="2">
    <source>
        <dbReference type="Pfam" id="PF07589"/>
    </source>
</evidence>
<keyword evidence="1" id="KW-0732">Signal</keyword>
<evidence type="ECO:0000313" key="3">
    <source>
        <dbReference type="EMBL" id="QQV79021.1"/>
    </source>
</evidence>
<dbReference type="InterPro" id="IPR013424">
    <property type="entry name" value="Ice-binding_C"/>
</dbReference>
<gene>
    <name evidence="3" type="ORF">H5J25_11815</name>
</gene>
<accession>A0A974NY41</accession>
<organism evidence="3 4">
    <name type="scientific">Sphingomonas aliaeris</name>
    <dbReference type="NCBI Taxonomy" id="2759526"/>
    <lineage>
        <taxon>Bacteria</taxon>
        <taxon>Pseudomonadati</taxon>
        <taxon>Pseudomonadota</taxon>
        <taxon>Alphaproteobacteria</taxon>
        <taxon>Sphingomonadales</taxon>
        <taxon>Sphingomonadaceae</taxon>
        <taxon>Sphingomonas</taxon>
    </lineage>
</organism>
<keyword evidence="4" id="KW-1185">Reference proteome</keyword>
<sequence length="222" mass="22971">MTNAYTSALCAAAVLTAVAAAPATAQNFTNPGTIDIIDDAETTSDINVTGVTGNVTGLTLSLNGLTHTYPDDLVFGVYNASQDLGFVFFSGVGGRADISNVTLSFSDFAAFPAPRSFVGNTELVSGTYLPSNYLDFSFTSAGNATSFSDFLSGDVNGLWTLIAIDTVPADTGSIANGWSLNFTTSAAPAVPEPATWGMMILGFGMIGAAARRRKVKTSVRFA</sequence>
<dbReference type="EMBL" id="CP061035">
    <property type="protein sequence ID" value="QQV79021.1"/>
    <property type="molecule type" value="Genomic_DNA"/>
</dbReference>
<dbReference type="Pfam" id="PF07589">
    <property type="entry name" value="PEP-CTERM"/>
    <property type="match status" value="1"/>
</dbReference>
<feature type="domain" description="Ice-binding protein C-terminal" evidence="2">
    <location>
        <begin position="189"/>
        <end position="213"/>
    </location>
</feature>
<protein>
    <submittedName>
        <fullName evidence="3">PEPxxWA-CTERM sorting domain-containing protein</fullName>
    </submittedName>
</protein>
<dbReference type="KEGG" id="sari:H5J25_11815"/>
<feature type="chain" id="PRO_5037860072" evidence="1">
    <location>
        <begin position="26"/>
        <end position="222"/>
    </location>
</feature>
<feature type="signal peptide" evidence="1">
    <location>
        <begin position="1"/>
        <end position="25"/>
    </location>
</feature>
<evidence type="ECO:0000256" key="1">
    <source>
        <dbReference type="SAM" id="SignalP"/>
    </source>
</evidence>